<feature type="domain" description="DNA replication complex GINS protein PSF1 C-terminal" evidence="7">
    <location>
        <begin position="145"/>
        <end position="195"/>
    </location>
</feature>
<keyword evidence="3 5" id="KW-0235">DNA replication</keyword>
<reference evidence="8 9" key="1">
    <citation type="submission" date="2017-03" db="EMBL/GenBank/DDBJ databases">
        <title>Genome of the blue death feigning beetle - Asbolus verrucosus.</title>
        <authorList>
            <person name="Rider S.D."/>
        </authorList>
    </citation>
    <scope>NUCLEOTIDE SEQUENCE [LARGE SCALE GENOMIC DNA]</scope>
    <source>
        <strain evidence="8">Butters</strain>
        <tissue evidence="8">Head and leg muscle</tissue>
    </source>
</reference>
<dbReference type="Pfam" id="PF05916">
    <property type="entry name" value="Sld5"/>
    <property type="match status" value="1"/>
</dbReference>
<dbReference type="SUPFAM" id="SSF158573">
    <property type="entry name" value="GINS helical bundle-like"/>
    <property type="match status" value="1"/>
</dbReference>
<dbReference type="STRING" id="1661398.A0A482W5W9"/>
<comment type="subunit">
    <text evidence="5">Component of the GINS complex.</text>
</comment>
<dbReference type="PANTHER" id="PTHR12914">
    <property type="entry name" value="PARTNER OF SLD5"/>
    <property type="match status" value="1"/>
</dbReference>
<dbReference type="OrthoDB" id="10252587at2759"/>
<dbReference type="InterPro" id="IPR021151">
    <property type="entry name" value="GINS_A"/>
</dbReference>
<evidence type="ECO:0000256" key="5">
    <source>
        <dbReference type="RuleBase" id="RU368085"/>
    </source>
</evidence>
<gene>
    <name evidence="8" type="ORF">BDFB_007458</name>
</gene>
<proteinExistence type="inferred from homology"/>
<dbReference type="EMBL" id="QDEB01028498">
    <property type="protein sequence ID" value="RZC40149.1"/>
    <property type="molecule type" value="Genomic_DNA"/>
</dbReference>
<accession>A0A482W5W9</accession>
<evidence type="ECO:0000256" key="3">
    <source>
        <dbReference type="ARBA" id="ARBA00022705"/>
    </source>
</evidence>
<organism evidence="8 9">
    <name type="scientific">Asbolus verrucosus</name>
    <name type="common">Desert ironclad beetle</name>
    <dbReference type="NCBI Taxonomy" id="1661398"/>
    <lineage>
        <taxon>Eukaryota</taxon>
        <taxon>Metazoa</taxon>
        <taxon>Ecdysozoa</taxon>
        <taxon>Arthropoda</taxon>
        <taxon>Hexapoda</taxon>
        <taxon>Insecta</taxon>
        <taxon>Pterygota</taxon>
        <taxon>Neoptera</taxon>
        <taxon>Endopterygota</taxon>
        <taxon>Coleoptera</taxon>
        <taxon>Polyphaga</taxon>
        <taxon>Cucujiformia</taxon>
        <taxon>Tenebrionidae</taxon>
        <taxon>Pimeliinae</taxon>
        <taxon>Asbolus</taxon>
    </lineage>
</organism>
<evidence type="ECO:0000256" key="1">
    <source>
        <dbReference type="ARBA" id="ARBA00004123"/>
    </source>
</evidence>
<dbReference type="CDD" id="cd11710">
    <property type="entry name" value="GINS_A_psf1"/>
    <property type="match status" value="1"/>
</dbReference>
<dbReference type="InterPro" id="IPR056783">
    <property type="entry name" value="PSF1_C"/>
</dbReference>
<dbReference type="Gene3D" id="1.20.58.1030">
    <property type="match status" value="1"/>
</dbReference>
<dbReference type="InterPro" id="IPR005339">
    <property type="entry name" value="GINS_Psf1"/>
</dbReference>
<comment type="caution">
    <text evidence="8">The sequence shown here is derived from an EMBL/GenBank/DDBJ whole genome shotgun (WGS) entry which is preliminary data.</text>
</comment>
<protein>
    <recommendedName>
        <fullName evidence="5">DNA replication complex GINS protein PSF1</fullName>
    </recommendedName>
</protein>
<evidence type="ECO:0000313" key="8">
    <source>
        <dbReference type="EMBL" id="RZC40149.1"/>
    </source>
</evidence>
<evidence type="ECO:0000259" key="7">
    <source>
        <dbReference type="Pfam" id="PF24997"/>
    </source>
</evidence>
<dbReference type="FunFam" id="1.20.58.1030:FF:000022">
    <property type="entry name" value="AGAP010835-PA"/>
    <property type="match status" value="1"/>
</dbReference>
<evidence type="ECO:0000259" key="6">
    <source>
        <dbReference type="Pfam" id="PF05916"/>
    </source>
</evidence>
<dbReference type="GO" id="GO:1902983">
    <property type="term" value="P:DNA strand elongation involved in mitotic DNA replication"/>
    <property type="evidence" value="ECO:0007669"/>
    <property type="project" value="TreeGrafter"/>
</dbReference>
<dbReference type="GO" id="GO:0000811">
    <property type="term" value="C:GINS complex"/>
    <property type="evidence" value="ECO:0007669"/>
    <property type="project" value="UniProtKB-UniRule"/>
</dbReference>
<dbReference type="CDD" id="cd21696">
    <property type="entry name" value="GINS_B_Psf1"/>
    <property type="match status" value="1"/>
</dbReference>
<dbReference type="Pfam" id="PF24997">
    <property type="entry name" value="PSF1_C"/>
    <property type="match status" value="1"/>
</dbReference>
<evidence type="ECO:0000256" key="2">
    <source>
        <dbReference type="ARBA" id="ARBA00006677"/>
    </source>
</evidence>
<comment type="subcellular location">
    <subcellularLocation>
        <location evidence="1 5">Nucleus</location>
    </subcellularLocation>
</comment>
<keyword evidence="4 5" id="KW-0539">Nucleus</keyword>
<evidence type="ECO:0000313" key="9">
    <source>
        <dbReference type="Proteomes" id="UP000292052"/>
    </source>
</evidence>
<sequence length="196" mass="22591">MFGEKAYILIKELDRSRDSLPPYNTELIGEIGNEIKQLIAQNQEDAQVTEDSHAAESVSYIPTVKIRHAAIKRNVRCILAYHYNRIKCLKTMRWQFGSILPPDVKANLSASEIEWFSQYSNSLVHYMRSIGEDGINLAVDLKPPKSLYIEVRCLVDYGQFELNDGSVLLLKRNSRHYLPRNECEELIRRGVLEHVV</sequence>
<feature type="domain" description="GINS subunit" evidence="6">
    <location>
        <begin position="43"/>
        <end position="130"/>
    </location>
</feature>
<dbReference type="Proteomes" id="UP000292052">
    <property type="component" value="Unassembled WGS sequence"/>
</dbReference>
<dbReference type="PANTHER" id="PTHR12914:SF2">
    <property type="entry name" value="DNA REPLICATION COMPLEX GINS PROTEIN PSF1"/>
    <property type="match status" value="1"/>
</dbReference>
<name>A0A482W5W9_ASBVE</name>
<comment type="similarity">
    <text evidence="2 5">Belongs to the GINS1/PSF1 family.</text>
</comment>
<comment type="function">
    <text evidence="5">Required for correct functioning of the GINS complex, a complex that plays an essential role in the initiation of DNA replication, and progression of DNA replication forks. GINS complex seems to bind preferentially to single-stranded DNA.</text>
</comment>
<keyword evidence="9" id="KW-1185">Reference proteome</keyword>
<evidence type="ECO:0000256" key="4">
    <source>
        <dbReference type="ARBA" id="ARBA00023242"/>
    </source>
</evidence>
<dbReference type="AlphaFoldDB" id="A0A482W5W9"/>
<dbReference type="InterPro" id="IPR036224">
    <property type="entry name" value="GINS_bundle-like_dom_sf"/>
</dbReference>